<accession>A0A7R8UIB9</accession>
<keyword evidence="3" id="KW-1185">Reference proteome</keyword>
<dbReference type="InterPro" id="IPR008476">
    <property type="entry name" value="PBDC1_metazoa/fungi"/>
</dbReference>
<feature type="domain" description="Polysaccharide biosynthesis" evidence="1">
    <location>
        <begin position="17"/>
        <end position="139"/>
    </location>
</feature>
<reference evidence="2 3" key="1">
    <citation type="submission" date="2020-11" db="EMBL/GenBank/DDBJ databases">
        <authorList>
            <person name="Wallbank WR R."/>
            <person name="Pardo Diaz C."/>
            <person name="Kozak K."/>
            <person name="Martin S."/>
            <person name="Jiggins C."/>
            <person name="Moest M."/>
            <person name="Warren A I."/>
            <person name="Generalovic N T."/>
            <person name="Byers J.R.P. K."/>
            <person name="Montejo-Kovacevich G."/>
            <person name="Yen C E."/>
        </authorList>
    </citation>
    <scope>NUCLEOTIDE SEQUENCE [LARGE SCALE GENOMIC DNA]</scope>
</reference>
<dbReference type="FunCoup" id="A0A7R8UIB9">
    <property type="interactions" value="1251"/>
</dbReference>
<dbReference type="AlphaFoldDB" id="A0A7R8UIB9"/>
<protein>
    <recommendedName>
        <fullName evidence="1">Polysaccharide biosynthesis domain-containing protein</fullName>
    </recommendedName>
</protein>
<dbReference type="GO" id="GO:0005737">
    <property type="term" value="C:cytoplasm"/>
    <property type="evidence" value="ECO:0007669"/>
    <property type="project" value="TreeGrafter"/>
</dbReference>
<dbReference type="InterPro" id="IPR021148">
    <property type="entry name" value="Polysacc_synth_dom"/>
</dbReference>
<organism evidence="2 3">
    <name type="scientific">Hermetia illucens</name>
    <name type="common">Black soldier fly</name>
    <dbReference type="NCBI Taxonomy" id="343691"/>
    <lineage>
        <taxon>Eukaryota</taxon>
        <taxon>Metazoa</taxon>
        <taxon>Ecdysozoa</taxon>
        <taxon>Arthropoda</taxon>
        <taxon>Hexapoda</taxon>
        <taxon>Insecta</taxon>
        <taxon>Pterygota</taxon>
        <taxon>Neoptera</taxon>
        <taxon>Endopterygota</taxon>
        <taxon>Diptera</taxon>
        <taxon>Brachycera</taxon>
        <taxon>Stratiomyomorpha</taxon>
        <taxon>Stratiomyidae</taxon>
        <taxon>Hermetiinae</taxon>
        <taxon>Hermetia</taxon>
    </lineage>
</organism>
<dbReference type="OrthoDB" id="10248897at2759"/>
<gene>
    <name evidence="2" type="ORF">HERILL_LOCUS4212</name>
</gene>
<dbReference type="PANTHER" id="PTHR13410">
    <property type="entry name" value="PROTEIN PBDC1"/>
    <property type="match status" value="1"/>
</dbReference>
<evidence type="ECO:0000313" key="2">
    <source>
        <dbReference type="EMBL" id="CAD7081087.1"/>
    </source>
</evidence>
<name>A0A7R8UIB9_HERIL</name>
<evidence type="ECO:0000259" key="1">
    <source>
        <dbReference type="Pfam" id="PF04669"/>
    </source>
</evidence>
<dbReference type="Gene3D" id="1.10.3560.10">
    <property type="entry name" value="yst0336 like domain"/>
    <property type="match status" value="1"/>
</dbReference>
<dbReference type="EMBL" id="LR899010">
    <property type="protein sequence ID" value="CAD7081087.1"/>
    <property type="molecule type" value="Genomic_DNA"/>
</dbReference>
<dbReference type="InParanoid" id="A0A7R8UIB9"/>
<dbReference type="PANTHER" id="PTHR13410:SF9">
    <property type="entry name" value="PROTEIN PBDC1"/>
    <property type="match status" value="1"/>
</dbReference>
<dbReference type="InterPro" id="IPR023139">
    <property type="entry name" value="PBDC1-like_dom_sf"/>
</dbReference>
<dbReference type="Pfam" id="PF04669">
    <property type="entry name" value="PBDC1"/>
    <property type="match status" value="1"/>
</dbReference>
<sequence>MDVLSRPADEFENDNLVEEMWAMKAFEHAEVYFNLICSVDPRFLKLTPYDDQIYTTFRQDFPDLKVSVLSDDDLKTPHEKVRWRSFTEKFNKLEDYSYGTLLRADASKEFGQDNAIFVPRIQFLAIEIARNREGCNDQLREKFKDKVKAKDEE</sequence>
<dbReference type="Proteomes" id="UP000594454">
    <property type="component" value="Chromosome 2"/>
</dbReference>
<dbReference type="OMA" id="IQFYAFE"/>
<proteinExistence type="predicted"/>
<evidence type="ECO:0000313" key="3">
    <source>
        <dbReference type="Proteomes" id="UP000594454"/>
    </source>
</evidence>